<feature type="compositionally biased region" description="Low complexity" evidence="4">
    <location>
        <begin position="77"/>
        <end position="89"/>
    </location>
</feature>
<dbReference type="PANTHER" id="PTHR43343">
    <property type="entry name" value="PEPTIDASE S12"/>
    <property type="match status" value="1"/>
</dbReference>
<dbReference type="PANTHER" id="PTHR43343:SF3">
    <property type="entry name" value="PROTEASE DO-LIKE 8, CHLOROPLASTIC"/>
    <property type="match status" value="1"/>
</dbReference>
<dbReference type="AlphaFoldDB" id="A0A3N2D8I1"/>
<dbReference type="CDD" id="cd06779">
    <property type="entry name" value="cpPDZ_Deg_HtrA-like"/>
    <property type="match status" value="1"/>
</dbReference>
<gene>
    <name evidence="6" type="ORF">EDD28_0654</name>
</gene>
<dbReference type="InterPro" id="IPR051201">
    <property type="entry name" value="Chloro_Bact_Ser_Proteases"/>
</dbReference>
<dbReference type="SUPFAM" id="SSF50494">
    <property type="entry name" value="Trypsin-like serine proteases"/>
    <property type="match status" value="1"/>
</dbReference>
<accession>A0A3N2D8I1</accession>
<evidence type="ECO:0000256" key="4">
    <source>
        <dbReference type="SAM" id="MobiDB-lite"/>
    </source>
</evidence>
<name>A0A3N2D8I1_9MICO</name>
<feature type="compositionally biased region" description="Low complexity" evidence="4">
    <location>
        <begin position="481"/>
        <end position="490"/>
    </location>
</feature>
<feature type="compositionally biased region" description="Low complexity" evidence="4">
    <location>
        <begin position="47"/>
        <end position="62"/>
    </location>
</feature>
<evidence type="ECO:0000313" key="7">
    <source>
        <dbReference type="Proteomes" id="UP000275356"/>
    </source>
</evidence>
<dbReference type="InterPro" id="IPR001478">
    <property type="entry name" value="PDZ"/>
</dbReference>
<feature type="compositionally biased region" description="Pro residues" evidence="4">
    <location>
        <begin position="1"/>
        <end position="12"/>
    </location>
</feature>
<dbReference type="RefSeq" id="WP_245967894.1">
    <property type="nucleotide sequence ID" value="NZ_RKHQ01000001.1"/>
</dbReference>
<dbReference type="InterPro" id="IPR009003">
    <property type="entry name" value="Peptidase_S1_PA"/>
</dbReference>
<feature type="region of interest" description="Disordered" evidence="4">
    <location>
        <begin position="1"/>
        <end position="112"/>
    </location>
</feature>
<evidence type="ECO:0000313" key="6">
    <source>
        <dbReference type="EMBL" id="ROR96080.1"/>
    </source>
</evidence>
<dbReference type="Pfam" id="PF13180">
    <property type="entry name" value="PDZ_2"/>
    <property type="match status" value="1"/>
</dbReference>
<dbReference type="InterPro" id="IPR001940">
    <property type="entry name" value="Peptidase_S1C"/>
</dbReference>
<evidence type="ECO:0000256" key="1">
    <source>
        <dbReference type="ARBA" id="ARBA00010541"/>
    </source>
</evidence>
<feature type="compositionally biased region" description="Gly residues" evidence="4">
    <location>
        <begin position="491"/>
        <end position="502"/>
    </location>
</feature>
<proteinExistence type="inferred from homology"/>
<dbReference type="Proteomes" id="UP000275356">
    <property type="component" value="Unassembled WGS sequence"/>
</dbReference>
<dbReference type="InterPro" id="IPR036034">
    <property type="entry name" value="PDZ_sf"/>
</dbReference>
<dbReference type="EMBL" id="RKHQ01000001">
    <property type="protein sequence ID" value="ROR96080.1"/>
    <property type="molecule type" value="Genomic_DNA"/>
</dbReference>
<dbReference type="PROSITE" id="PS50106">
    <property type="entry name" value="PDZ"/>
    <property type="match status" value="1"/>
</dbReference>
<keyword evidence="3" id="KW-0378">Hydrolase</keyword>
<feature type="compositionally biased region" description="Low complexity" evidence="4">
    <location>
        <begin position="503"/>
        <end position="515"/>
    </location>
</feature>
<comment type="similarity">
    <text evidence="1">Belongs to the peptidase S1C family.</text>
</comment>
<keyword evidence="2 6" id="KW-0645">Protease</keyword>
<dbReference type="InterPro" id="IPR043504">
    <property type="entry name" value="Peptidase_S1_PA_chymotrypsin"/>
</dbReference>
<dbReference type="Gene3D" id="2.40.10.10">
    <property type="entry name" value="Trypsin-like serine proteases"/>
    <property type="match status" value="2"/>
</dbReference>
<evidence type="ECO:0000256" key="3">
    <source>
        <dbReference type="ARBA" id="ARBA00022801"/>
    </source>
</evidence>
<evidence type="ECO:0000256" key="2">
    <source>
        <dbReference type="ARBA" id="ARBA00022670"/>
    </source>
</evidence>
<reference evidence="6 7" key="1">
    <citation type="submission" date="2018-11" db="EMBL/GenBank/DDBJ databases">
        <title>Sequencing the genomes of 1000 actinobacteria strains.</title>
        <authorList>
            <person name="Klenk H.-P."/>
        </authorList>
    </citation>
    <scope>NUCLEOTIDE SEQUENCE [LARGE SCALE GENOMIC DNA]</scope>
    <source>
        <strain evidence="6 7">DSM 13521</strain>
    </source>
</reference>
<protein>
    <submittedName>
        <fullName evidence="6">Putative serine protease PepD</fullName>
    </submittedName>
</protein>
<dbReference type="GO" id="GO:0004252">
    <property type="term" value="F:serine-type endopeptidase activity"/>
    <property type="evidence" value="ECO:0007669"/>
    <property type="project" value="InterPro"/>
</dbReference>
<feature type="region of interest" description="Disordered" evidence="4">
    <location>
        <begin position="472"/>
        <end position="521"/>
    </location>
</feature>
<feature type="domain" description="PDZ" evidence="5">
    <location>
        <begin position="375"/>
        <end position="462"/>
    </location>
</feature>
<dbReference type="GO" id="GO:0006508">
    <property type="term" value="P:proteolysis"/>
    <property type="evidence" value="ECO:0007669"/>
    <property type="project" value="UniProtKB-KW"/>
</dbReference>
<dbReference type="Pfam" id="PF13365">
    <property type="entry name" value="Trypsin_2"/>
    <property type="match status" value="1"/>
</dbReference>
<organism evidence="6 7">
    <name type="scientific">Salana multivorans</name>
    <dbReference type="NCBI Taxonomy" id="120377"/>
    <lineage>
        <taxon>Bacteria</taxon>
        <taxon>Bacillati</taxon>
        <taxon>Actinomycetota</taxon>
        <taxon>Actinomycetes</taxon>
        <taxon>Micrococcales</taxon>
        <taxon>Beutenbergiaceae</taxon>
        <taxon>Salana</taxon>
    </lineage>
</organism>
<evidence type="ECO:0000259" key="5">
    <source>
        <dbReference type="PROSITE" id="PS50106"/>
    </source>
</evidence>
<sequence>MDNQPVVPPVYPPVRRSGDATPPTASPAQQEQHAPQGQAGASFSWSGQAQPAQAQPGQAQAPTGHDPQGPSLPYGQAPATTLPLAAVPASTGSVPPTAPADPGVASAGRQPTPRRMWPAVAASALLAAVLASGGTALATGALGNGNAGSSYAGLGATTPVAVSSTTDVQWQAIAAQVRDSVVAISVTTAQGGAAGSGVVIDADGGYVVTNNHVVSGATAGGISVTLADGRIFAATVVGTDPTTDIAVIRLTDAPSDLVASPWGDSSHVVVGDDVMAVGNPLGLASTVTTGIVSAVDRPVATTGESSDTAVVTNAIQIDAAINPGNSGGPLFNTAGEVIGINSSIASTASSAQQAGSIGLGFAIPSNQAKAVAEQLIATGVAQHAYLGVTLSDGTATADGVTRAGAKVESVASGTPAAEAGLRAGDVVVGINAKAVGGAESLTGFVRQFGAGDEVTLTVVRGGEAMDVNVTLAERPVETDQSDSGQSDSGQGDSGQGDSGQDGGSLPSFPGFPNLPGFGGNG</sequence>
<dbReference type="PRINTS" id="PR00834">
    <property type="entry name" value="PROTEASES2C"/>
</dbReference>
<feature type="compositionally biased region" description="Polar residues" evidence="4">
    <location>
        <begin position="26"/>
        <end position="46"/>
    </location>
</feature>
<dbReference type="SUPFAM" id="SSF50156">
    <property type="entry name" value="PDZ domain-like"/>
    <property type="match status" value="1"/>
</dbReference>
<comment type="caution">
    <text evidence="6">The sequence shown here is derived from an EMBL/GenBank/DDBJ whole genome shotgun (WGS) entry which is preliminary data.</text>
</comment>
<dbReference type="SMART" id="SM00228">
    <property type="entry name" value="PDZ"/>
    <property type="match status" value="1"/>
</dbReference>
<dbReference type="Gene3D" id="2.30.42.10">
    <property type="match status" value="1"/>
</dbReference>
<keyword evidence="7" id="KW-1185">Reference proteome</keyword>